<gene>
    <name evidence="1" type="ORF">TTEB3V08_LOCUS9255</name>
</gene>
<name>A0A7R9IMW5_9NEOP</name>
<reference evidence="1" key="1">
    <citation type="submission" date="2020-11" db="EMBL/GenBank/DDBJ databases">
        <authorList>
            <person name="Tran Van P."/>
        </authorList>
    </citation>
    <scope>NUCLEOTIDE SEQUENCE</scope>
</reference>
<evidence type="ECO:0000313" key="1">
    <source>
        <dbReference type="EMBL" id="CAD7461343.1"/>
    </source>
</evidence>
<accession>A0A7R9IMW5</accession>
<dbReference type="AlphaFoldDB" id="A0A7R9IMW5"/>
<protein>
    <submittedName>
        <fullName evidence="1">Uncharacterized protein</fullName>
    </submittedName>
</protein>
<proteinExistence type="predicted"/>
<organism evidence="1">
    <name type="scientific">Timema tahoe</name>
    <dbReference type="NCBI Taxonomy" id="61484"/>
    <lineage>
        <taxon>Eukaryota</taxon>
        <taxon>Metazoa</taxon>
        <taxon>Ecdysozoa</taxon>
        <taxon>Arthropoda</taxon>
        <taxon>Hexapoda</taxon>
        <taxon>Insecta</taxon>
        <taxon>Pterygota</taxon>
        <taxon>Neoptera</taxon>
        <taxon>Polyneoptera</taxon>
        <taxon>Phasmatodea</taxon>
        <taxon>Timematodea</taxon>
        <taxon>Timematoidea</taxon>
        <taxon>Timematidae</taxon>
        <taxon>Timema</taxon>
    </lineage>
</organism>
<sequence>MSTKFRQPVNISFTRALRLFCWRQEGTYHVLVIIYTLLSEPIRWPHGLTRYSRSRRHRRIRTEPVMPMIPLGLKETKEIDFREPFKRKARVRGLFTAQGPWAVAESIVQLAPDFTI</sequence>
<dbReference type="EMBL" id="OE004661">
    <property type="protein sequence ID" value="CAD7461343.1"/>
    <property type="molecule type" value="Genomic_DNA"/>
</dbReference>